<dbReference type="GO" id="GO:0005254">
    <property type="term" value="F:chloride channel activity"/>
    <property type="evidence" value="ECO:0007669"/>
    <property type="project" value="UniProtKB-KW"/>
</dbReference>
<keyword evidence="6" id="KW-0406">Ion transport</keyword>
<dbReference type="PANTHER" id="PTHR10736:SF9">
    <property type="entry name" value="BESTROPHIN HOMOLOG 1-RELATED"/>
    <property type="match status" value="1"/>
</dbReference>
<dbReference type="AlphaFoldDB" id="A0A0B1SE22"/>
<keyword evidence="6" id="KW-0869">Chloride channel</keyword>
<gene>
    <name evidence="7" type="ORF">OESDEN_18520</name>
</gene>
<protein>
    <recommendedName>
        <fullName evidence="6">Bestrophin homolog</fullName>
    </recommendedName>
</protein>
<dbReference type="EMBL" id="KN585509">
    <property type="protein sequence ID" value="KHJ81792.1"/>
    <property type="molecule type" value="Genomic_DNA"/>
</dbReference>
<dbReference type="GO" id="GO:0034707">
    <property type="term" value="C:chloride channel complex"/>
    <property type="evidence" value="ECO:0007669"/>
    <property type="project" value="UniProtKB-KW"/>
</dbReference>
<evidence type="ECO:0000256" key="5">
    <source>
        <dbReference type="ARBA" id="ARBA00034769"/>
    </source>
</evidence>
<sequence>MRVRRRFPTLDTIVAAGFMMPHEKEIFDSYKVKPNTPKYWIPANWALAMTYQAWKNGNIENAYYKYTLQEEIKKWRTNMEWVFNYDWVPLPLMYPQVVCLAVHLYFLVCLLSRQTLIEPYALADEVR</sequence>
<evidence type="ECO:0000256" key="6">
    <source>
        <dbReference type="RuleBase" id="RU363126"/>
    </source>
</evidence>
<keyword evidence="3" id="KW-1133">Transmembrane helix</keyword>
<comment type="function">
    <text evidence="6">Forms chloride channels.</text>
</comment>
<keyword evidence="2" id="KW-0812">Transmembrane</keyword>
<evidence type="ECO:0000256" key="1">
    <source>
        <dbReference type="ARBA" id="ARBA00004370"/>
    </source>
</evidence>
<keyword evidence="6" id="KW-0813">Transport</keyword>
<keyword evidence="8" id="KW-1185">Reference proteome</keyword>
<evidence type="ECO:0000256" key="4">
    <source>
        <dbReference type="ARBA" id="ARBA00023136"/>
    </source>
</evidence>
<dbReference type="Proteomes" id="UP000053660">
    <property type="component" value="Unassembled WGS sequence"/>
</dbReference>
<name>A0A0B1SE22_OESDE</name>
<keyword evidence="6" id="KW-1003">Cell membrane</keyword>
<evidence type="ECO:0000313" key="7">
    <source>
        <dbReference type="EMBL" id="KHJ81792.1"/>
    </source>
</evidence>
<keyword evidence="4" id="KW-0472">Membrane</keyword>
<dbReference type="PANTHER" id="PTHR10736">
    <property type="entry name" value="BESTROPHIN"/>
    <property type="match status" value="1"/>
</dbReference>
<evidence type="ECO:0000256" key="3">
    <source>
        <dbReference type="ARBA" id="ARBA00022989"/>
    </source>
</evidence>
<dbReference type="Pfam" id="PF01062">
    <property type="entry name" value="Bestrophin"/>
    <property type="match status" value="1"/>
</dbReference>
<dbReference type="InterPro" id="IPR021134">
    <property type="entry name" value="Bestrophin-like"/>
</dbReference>
<keyword evidence="6" id="KW-0407">Ion channel</keyword>
<dbReference type="GO" id="GO:0005886">
    <property type="term" value="C:plasma membrane"/>
    <property type="evidence" value="ECO:0007669"/>
    <property type="project" value="UniProtKB-SubCell"/>
</dbReference>
<reference evidence="7 8" key="1">
    <citation type="submission" date="2014-03" db="EMBL/GenBank/DDBJ databases">
        <title>Draft genome of the hookworm Oesophagostomum dentatum.</title>
        <authorList>
            <person name="Mitreva M."/>
        </authorList>
    </citation>
    <scope>NUCLEOTIDE SEQUENCE [LARGE SCALE GENOMIC DNA]</scope>
    <source>
        <strain evidence="7 8">OD-Hann</strain>
    </source>
</reference>
<accession>A0A0B1SE22</accession>
<comment type="similarity">
    <text evidence="5 6">Belongs to the anion channel-forming bestrophin (TC 1.A.46) family. Calcium-sensitive chloride channel subfamily.</text>
</comment>
<evidence type="ECO:0000313" key="8">
    <source>
        <dbReference type="Proteomes" id="UP000053660"/>
    </source>
</evidence>
<comment type="subcellular location">
    <subcellularLocation>
        <location evidence="6">Cell membrane</location>
        <topology evidence="6">Multi-pass membrane protein</topology>
    </subcellularLocation>
    <subcellularLocation>
        <location evidence="1">Membrane</location>
    </subcellularLocation>
</comment>
<organism evidence="7 8">
    <name type="scientific">Oesophagostomum dentatum</name>
    <name type="common">Nodular worm</name>
    <dbReference type="NCBI Taxonomy" id="61180"/>
    <lineage>
        <taxon>Eukaryota</taxon>
        <taxon>Metazoa</taxon>
        <taxon>Ecdysozoa</taxon>
        <taxon>Nematoda</taxon>
        <taxon>Chromadorea</taxon>
        <taxon>Rhabditida</taxon>
        <taxon>Rhabditina</taxon>
        <taxon>Rhabditomorpha</taxon>
        <taxon>Strongyloidea</taxon>
        <taxon>Strongylidae</taxon>
        <taxon>Oesophagostomum</taxon>
    </lineage>
</organism>
<dbReference type="OrthoDB" id="201595at2759"/>
<proteinExistence type="inferred from homology"/>
<keyword evidence="6" id="KW-0868">Chloride</keyword>
<evidence type="ECO:0000256" key="2">
    <source>
        <dbReference type="ARBA" id="ARBA00022692"/>
    </source>
</evidence>
<dbReference type="InterPro" id="IPR000615">
    <property type="entry name" value="Bestrophin"/>
</dbReference>